<dbReference type="PROSITE" id="PS51671">
    <property type="entry name" value="ACT"/>
    <property type="match status" value="1"/>
</dbReference>
<dbReference type="SMART" id="SM00471">
    <property type="entry name" value="HDc"/>
    <property type="match status" value="1"/>
</dbReference>
<dbReference type="Gene3D" id="3.10.20.30">
    <property type="match status" value="1"/>
</dbReference>
<dbReference type="PROSITE" id="PS51880">
    <property type="entry name" value="TGS"/>
    <property type="match status" value="1"/>
</dbReference>
<keyword evidence="8" id="KW-1185">Reference proteome</keyword>
<dbReference type="PROSITE" id="PS51831">
    <property type="entry name" value="HD"/>
    <property type="match status" value="1"/>
</dbReference>
<gene>
    <name evidence="7" type="ORF">GIS00_20680</name>
</gene>
<evidence type="ECO:0000259" key="6">
    <source>
        <dbReference type="PROSITE" id="PS51880"/>
    </source>
</evidence>
<dbReference type="EMBL" id="WLYK01000009">
    <property type="protein sequence ID" value="MTD16361.1"/>
    <property type="molecule type" value="Genomic_DNA"/>
</dbReference>
<dbReference type="SUPFAM" id="SSF109604">
    <property type="entry name" value="HD-domain/PDEase-like"/>
    <property type="match status" value="1"/>
</dbReference>
<comment type="catalytic activity">
    <reaction evidence="2">
        <text>GTP + ATP = guanosine 3'-diphosphate 5'-triphosphate + AMP</text>
        <dbReference type="Rhea" id="RHEA:22088"/>
        <dbReference type="ChEBI" id="CHEBI:30616"/>
        <dbReference type="ChEBI" id="CHEBI:37565"/>
        <dbReference type="ChEBI" id="CHEBI:142410"/>
        <dbReference type="ChEBI" id="CHEBI:456215"/>
        <dbReference type="EC" id="2.7.6.5"/>
    </reaction>
</comment>
<dbReference type="CDD" id="cd04876">
    <property type="entry name" value="ACT_RelA-SpoT"/>
    <property type="match status" value="1"/>
</dbReference>
<dbReference type="GO" id="GO:0005886">
    <property type="term" value="C:plasma membrane"/>
    <property type="evidence" value="ECO:0007669"/>
    <property type="project" value="TreeGrafter"/>
</dbReference>
<dbReference type="NCBIfam" id="TIGR00691">
    <property type="entry name" value="spoT_relA"/>
    <property type="match status" value="1"/>
</dbReference>
<comment type="similarity">
    <text evidence="3">Belongs to the relA/spoT family.</text>
</comment>
<dbReference type="InterPro" id="IPR045865">
    <property type="entry name" value="ACT-like_dom_sf"/>
</dbReference>
<sequence>MSGQRTSAPPPTRNVVLEPLFAAHRALHPKADLKVLQKAYEVAEAAHRGQFRKSGDPYITHPLAVATILADLGMDTTTLVAGLLHDTVEDTPYTKDDVRRDFGDEVAHLVDGVTKLDKVKFGDATEAETIRKMIIAMAQDPRVLVIKLSDRLHNMRTMRFLPPEKQARKARETLEVLAPLAHRLGMATIKWELEDLAFAILHSKRYDEIVRLVADRAPSRDTYLADVTARLNTELSGAKIPAEVIGRGKHYYSIYQKMQVRGREFDEIHDLVAVRILVGSVRECYAVMGVVHALWAPMPGRFKDYIAQPRYGVYQSLHTTVIGPQGKPLEVQIRTYEMHHTAEYGIAAHWRYKETRGTHSGAATAVEEMAWMRQLLDWQREAGDAGEFLDNLRFEMASSEIFVFTPKGDIHQLPAGSTPVDFAYSVHTEVGNRCIGAKVDGRLVALEKELTNGQIVEIFTSKAPTAGPSRDWLGFVRSSRAKTKIRQHFAKERREEAVDLGKEAITKAARREGLPVQRLISHEALAAAAHDLAYRDIAALYAAVGENHVSAKTVVAKVVSYLGGEEEAGEEVAERTSSAITRRPRTIKDVGVLVTGVGDIQVKLARCCTPVPGDEILGFITKGGAVSVHRTDCTNAAALREESERLVPVSWDPNSASIFLVTVQVEALDRHRLLSDITKTLADEKVNILSANLSMSKDRMAISRFSFEMADPAHLGHLLRAIRGVEGVYDVYRVTSA</sequence>
<feature type="domain" description="ACT" evidence="4">
    <location>
        <begin position="662"/>
        <end position="736"/>
    </location>
</feature>
<evidence type="ECO:0000259" key="4">
    <source>
        <dbReference type="PROSITE" id="PS51671"/>
    </source>
</evidence>
<dbReference type="GO" id="GO:0015970">
    <property type="term" value="P:guanosine tetraphosphate biosynthetic process"/>
    <property type="evidence" value="ECO:0007669"/>
    <property type="project" value="UniProtKB-UniPathway"/>
</dbReference>
<comment type="caution">
    <text evidence="7">The sequence shown here is derived from an EMBL/GenBank/DDBJ whole genome shotgun (WGS) entry which is preliminary data.</text>
</comment>
<dbReference type="SUPFAM" id="SSF81271">
    <property type="entry name" value="TGS-like"/>
    <property type="match status" value="1"/>
</dbReference>
<dbReference type="Gene3D" id="3.30.70.260">
    <property type="match status" value="1"/>
</dbReference>
<dbReference type="InterPro" id="IPR033655">
    <property type="entry name" value="TGS_RelA/SpoT"/>
</dbReference>
<dbReference type="Pfam" id="PF13291">
    <property type="entry name" value="ACT_4"/>
    <property type="match status" value="1"/>
</dbReference>
<dbReference type="InterPro" id="IPR006674">
    <property type="entry name" value="HD_domain"/>
</dbReference>
<accession>A0A7K1FQF0</accession>
<dbReference type="FunFam" id="3.10.20.30:FF:000002">
    <property type="entry name" value="GTP pyrophosphokinase (RelA/SpoT)"/>
    <property type="match status" value="1"/>
</dbReference>
<dbReference type="CDD" id="cd05399">
    <property type="entry name" value="NT_Rel-Spo_like"/>
    <property type="match status" value="1"/>
</dbReference>
<dbReference type="FunFam" id="1.10.3210.10:FF:000001">
    <property type="entry name" value="GTP pyrophosphokinase RelA"/>
    <property type="match status" value="1"/>
</dbReference>
<evidence type="ECO:0000256" key="1">
    <source>
        <dbReference type="ARBA" id="ARBA00004976"/>
    </source>
</evidence>
<reference evidence="7 8" key="1">
    <citation type="submission" date="2019-11" db="EMBL/GenBank/DDBJ databases">
        <authorList>
            <person name="Jiang L.-Q."/>
        </authorList>
    </citation>
    <scope>NUCLEOTIDE SEQUENCE [LARGE SCALE GENOMIC DNA]</scope>
    <source>
        <strain evidence="7 8">YIM 132087</strain>
    </source>
</reference>
<dbReference type="CDD" id="cd00077">
    <property type="entry name" value="HDc"/>
    <property type="match status" value="1"/>
</dbReference>
<dbReference type="InterPro" id="IPR012676">
    <property type="entry name" value="TGS-like"/>
</dbReference>
<feature type="domain" description="TGS" evidence="6">
    <location>
        <begin position="397"/>
        <end position="460"/>
    </location>
</feature>
<dbReference type="PANTHER" id="PTHR21262:SF31">
    <property type="entry name" value="GTP PYROPHOSPHOKINASE"/>
    <property type="match status" value="1"/>
</dbReference>
<dbReference type="InterPro" id="IPR002912">
    <property type="entry name" value="ACT_dom"/>
</dbReference>
<dbReference type="InterPro" id="IPR043519">
    <property type="entry name" value="NT_sf"/>
</dbReference>
<dbReference type="UniPathway" id="UPA00908">
    <property type="reaction ID" value="UER00884"/>
</dbReference>
<name>A0A7K1FQF0_9ACTN</name>
<dbReference type="Pfam" id="PF02824">
    <property type="entry name" value="TGS"/>
    <property type="match status" value="1"/>
</dbReference>
<comment type="function">
    <text evidence="3">In eubacteria ppGpp (guanosine 3'-diphosphate 5'-diphosphate) is a mediator of the stringent response that coordinates a variety of cellular activities in response to changes in nutritional abundance.</text>
</comment>
<dbReference type="SMART" id="SM00954">
    <property type="entry name" value="RelA_SpoT"/>
    <property type="match status" value="1"/>
</dbReference>
<dbReference type="InterPro" id="IPR004811">
    <property type="entry name" value="RelA/Spo_fam"/>
</dbReference>
<dbReference type="PANTHER" id="PTHR21262">
    <property type="entry name" value="GUANOSINE-3',5'-BIS DIPHOSPHATE 3'-PYROPHOSPHOHYDROLASE"/>
    <property type="match status" value="1"/>
</dbReference>
<dbReference type="Gene3D" id="3.30.460.10">
    <property type="entry name" value="Beta Polymerase, domain 2"/>
    <property type="match status" value="1"/>
</dbReference>
<proteinExistence type="inferred from homology"/>
<dbReference type="SUPFAM" id="SSF55021">
    <property type="entry name" value="ACT-like"/>
    <property type="match status" value="1"/>
</dbReference>
<organism evidence="7 8">
    <name type="scientific">Nakamurella alba</name>
    <dbReference type="NCBI Taxonomy" id="2665158"/>
    <lineage>
        <taxon>Bacteria</taxon>
        <taxon>Bacillati</taxon>
        <taxon>Actinomycetota</taxon>
        <taxon>Actinomycetes</taxon>
        <taxon>Nakamurellales</taxon>
        <taxon>Nakamurellaceae</taxon>
        <taxon>Nakamurella</taxon>
    </lineage>
</organism>
<evidence type="ECO:0000313" key="7">
    <source>
        <dbReference type="EMBL" id="MTD16361.1"/>
    </source>
</evidence>
<dbReference type="Pfam" id="PF19296">
    <property type="entry name" value="RelA_AH_RIS"/>
    <property type="match status" value="1"/>
</dbReference>
<dbReference type="CDD" id="cd01668">
    <property type="entry name" value="TGS_RSH"/>
    <property type="match status" value="1"/>
</dbReference>
<evidence type="ECO:0000313" key="8">
    <source>
        <dbReference type="Proteomes" id="UP000460221"/>
    </source>
</evidence>
<protein>
    <submittedName>
        <fullName evidence="7">RelA/SpoT family protein</fullName>
    </submittedName>
</protein>
<comment type="pathway">
    <text evidence="1">Purine metabolism; ppGpp biosynthesis; ppGpp from GTP: step 1/2.</text>
</comment>
<dbReference type="Pfam" id="PF04607">
    <property type="entry name" value="RelA_SpoT"/>
    <property type="match status" value="1"/>
</dbReference>
<evidence type="ECO:0000256" key="2">
    <source>
        <dbReference type="ARBA" id="ARBA00048244"/>
    </source>
</evidence>
<feature type="domain" description="HD" evidence="5">
    <location>
        <begin position="58"/>
        <end position="155"/>
    </location>
</feature>
<evidence type="ECO:0000256" key="3">
    <source>
        <dbReference type="RuleBase" id="RU003847"/>
    </source>
</evidence>
<dbReference type="Gene3D" id="1.10.3210.10">
    <property type="entry name" value="Hypothetical protein af1432"/>
    <property type="match status" value="1"/>
</dbReference>
<dbReference type="Proteomes" id="UP000460221">
    <property type="component" value="Unassembled WGS sequence"/>
</dbReference>
<dbReference type="GO" id="GO:0008728">
    <property type="term" value="F:GTP diphosphokinase activity"/>
    <property type="evidence" value="ECO:0007669"/>
    <property type="project" value="UniProtKB-EC"/>
</dbReference>
<dbReference type="Pfam" id="PF13328">
    <property type="entry name" value="HD_4"/>
    <property type="match status" value="1"/>
</dbReference>
<dbReference type="InterPro" id="IPR004095">
    <property type="entry name" value="TGS"/>
</dbReference>
<dbReference type="SUPFAM" id="SSF81301">
    <property type="entry name" value="Nucleotidyltransferase"/>
    <property type="match status" value="1"/>
</dbReference>
<dbReference type="InterPro" id="IPR045600">
    <property type="entry name" value="RelA/SpoT_AH_RIS"/>
</dbReference>
<evidence type="ECO:0000259" key="5">
    <source>
        <dbReference type="PROSITE" id="PS51831"/>
    </source>
</evidence>
<dbReference type="InterPro" id="IPR007685">
    <property type="entry name" value="RelA_SpoT"/>
</dbReference>
<dbReference type="InterPro" id="IPR012675">
    <property type="entry name" value="Beta-grasp_dom_sf"/>
</dbReference>
<dbReference type="InterPro" id="IPR003607">
    <property type="entry name" value="HD/PDEase_dom"/>
</dbReference>
<dbReference type="FunFam" id="3.30.460.10:FF:000001">
    <property type="entry name" value="GTP pyrophosphokinase RelA"/>
    <property type="match status" value="1"/>
</dbReference>
<dbReference type="AlphaFoldDB" id="A0A7K1FQF0"/>